<evidence type="ECO:0000313" key="1">
    <source>
        <dbReference type="EMBL" id="SCC47979.1"/>
    </source>
</evidence>
<organism evidence="1 2">
    <name type="scientific">Bacillus wiedmannii</name>
    <dbReference type="NCBI Taxonomy" id="1890302"/>
    <lineage>
        <taxon>Bacteria</taxon>
        <taxon>Bacillati</taxon>
        <taxon>Bacillota</taxon>
        <taxon>Bacilli</taxon>
        <taxon>Bacillales</taxon>
        <taxon>Bacillaceae</taxon>
        <taxon>Bacillus</taxon>
        <taxon>Bacillus cereus group</taxon>
    </lineage>
</organism>
<name>A0A1C4EW96_9BACI</name>
<protein>
    <submittedName>
        <fullName evidence="1">Uncharacterized protein</fullName>
    </submittedName>
</protein>
<dbReference type="Proteomes" id="UP000196052">
    <property type="component" value="Unassembled WGS sequence"/>
</dbReference>
<dbReference type="AlphaFoldDB" id="A0A1C4EW96"/>
<dbReference type="EMBL" id="FMBE01000013">
    <property type="protein sequence ID" value="SCC47979.1"/>
    <property type="molecule type" value="Genomic_DNA"/>
</dbReference>
<evidence type="ECO:0000313" key="2">
    <source>
        <dbReference type="Proteomes" id="UP000196052"/>
    </source>
</evidence>
<proteinExistence type="predicted"/>
<accession>A0A1C4EW96</accession>
<sequence length="25" mass="3178">MYRLDLQYFEEMDLRKVLGLFLLDR</sequence>
<reference evidence="2" key="1">
    <citation type="submission" date="2016-08" db="EMBL/GenBank/DDBJ databases">
        <authorList>
            <person name="Loux V."/>
            <person name="Rue O."/>
        </authorList>
    </citation>
    <scope>NUCLEOTIDE SEQUENCE [LARGE SCALE GENOMIC DNA]</scope>
    <source>
        <strain evidence="2">INRA Bc05-F1</strain>
    </source>
</reference>
<gene>
    <name evidence="1" type="ORF">BC05F1_03999</name>
</gene>